<dbReference type="Proteomes" id="UP001597509">
    <property type="component" value="Unassembled WGS sequence"/>
</dbReference>
<name>A0ABW5YV41_9SPHI</name>
<dbReference type="EMBL" id="JBHUPE010000004">
    <property type="protein sequence ID" value="MFD2904223.1"/>
    <property type="molecule type" value="Genomic_DNA"/>
</dbReference>
<keyword evidence="2" id="KW-1185">Reference proteome</keyword>
<accession>A0ABW5YV41</accession>
<proteinExistence type="predicted"/>
<comment type="caution">
    <text evidence="1">The sequence shown here is derived from an EMBL/GenBank/DDBJ whole genome shotgun (WGS) entry which is preliminary data.</text>
</comment>
<evidence type="ECO:0000313" key="2">
    <source>
        <dbReference type="Proteomes" id="UP001597509"/>
    </source>
</evidence>
<reference evidence="2" key="1">
    <citation type="journal article" date="2019" name="Int. J. Syst. Evol. Microbiol.">
        <title>The Global Catalogue of Microorganisms (GCM) 10K type strain sequencing project: providing services to taxonomists for standard genome sequencing and annotation.</title>
        <authorList>
            <consortium name="The Broad Institute Genomics Platform"/>
            <consortium name="The Broad Institute Genome Sequencing Center for Infectious Disease"/>
            <person name="Wu L."/>
            <person name="Ma J."/>
        </authorList>
    </citation>
    <scope>NUCLEOTIDE SEQUENCE [LARGE SCALE GENOMIC DNA]</scope>
    <source>
        <strain evidence="2">KCTC 22209</strain>
    </source>
</reference>
<protein>
    <submittedName>
        <fullName evidence="1">Uncharacterized protein</fullName>
    </submittedName>
</protein>
<sequence length="66" mass="7799">MKSRSAPEAEPIKWWNWLGINYLLMSHFLSEFCRGFSNTFCSHRQGIDQKSDAYRSRMGLSVCFYL</sequence>
<dbReference type="RefSeq" id="WP_380920047.1">
    <property type="nucleotide sequence ID" value="NZ_JBHUPE010000004.1"/>
</dbReference>
<organism evidence="1 2">
    <name type="scientific">Sphingobacterium anhuiense</name>
    <dbReference type="NCBI Taxonomy" id="493780"/>
    <lineage>
        <taxon>Bacteria</taxon>
        <taxon>Pseudomonadati</taxon>
        <taxon>Bacteroidota</taxon>
        <taxon>Sphingobacteriia</taxon>
        <taxon>Sphingobacteriales</taxon>
        <taxon>Sphingobacteriaceae</taxon>
        <taxon>Sphingobacterium</taxon>
    </lineage>
</organism>
<gene>
    <name evidence="1" type="ORF">ACFS6I_09830</name>
</gene>
<evidence type="ECO:0000313" key="1">
    <source>
        <dbReference type="EMBL" id="MFD2904223.1"/>
    </source>
</evidence>